<dbReference type="Proteomes" id="UP001501676">
    <property type="component" value="Unassembled WGS sequence"/>
</dbReference>
<gene>
    <name evidence="2" type="ORF">GCM10020369_31810</name>
</gene>
<feature type="domain" description="DUF2786" evidence="1">
    <location>
        <begin position="8"/>
        <end position="46"/>
    </location>
</feature>
<proteinExistence type="predicted"/>
<dbReference type="InterPro" id="IPR024498">
    <property type="entry name" value="DUF2786"/>
</dbReference>
<comment type="caution">
    <text evidence="2">The sequence shown here is derived from an EMBL/GenBank/DDBJ whole genome shotgun (WGS) entry which is preliminary data.</text>
</comment>
<evidence type="ECO:0000313" key="3">
    <source>
        <dbReference type="Proteomes" id="UP001501676"/>
    </source>
</evidence>
<keyword evidence="3" id="KW-1185">Reference proteome</keyword>
<dbReference type="EMBL" id="BAAAYN010000019">
    <property type="protein sequence ID" value="GAA3387843.1"/>
    <property type="molecule type" value="Genomic_DNA"/>
</dbReference>
<name>A0ABP6SXF6_9ACTN</name>
<evidence type="ECO:0000259" key="1">
    <source>
        <dbReference type="Pfam" id="PF10979"/>
    </source>
</evidence>
<dbReference type="RefSeq" id="WP_345728876.1">
    <property type="nucleotide sequence ID" value="NZ_BAAAYN010000019.1"/>
</dbReference>
<reference evidence="3" key="1">
    <citation type="journal article" date="2019" name="Int. J. Syst. Evol. Microbiol.">
        <title>The Global Catalogue of Microorganisms (GCM) 10K type strain sequencing project: providing services to taxonomists for standard genome sequencing and annotation.</title>
        <authorList>
            <consortium name="The Broad Institute Genomics Platform"/>
            <consortium name="The Broad Institute Genome Sequencing Center for Infectious Disease"/>
            <person name="Wu L."/>
            <person name="Ma J."/>
        </authorList>
    </citation>
    <scope>NUCLEOTIDE SEQUENCE [LARGE SCALE GENOMIC DNA]</scope>
    <source>
        <strain evidence="3">JCM 9458</strain>
    </source>
</reference>
<protein>
    <submittedName>
        <fullName evidence="2">DUF2786 domain-containing protein</fullName>
    </submittedName>
</protein>
<evidence type="ECO:0000313" key="2">
    <source>
        <dbReference type="EMBL" id="GAA3387843.1"/>
    </source>
</evidence>
<organism evidence="2 3">
    <name type="scientific">Cryptosporangium minutisporangium</name>
    <dbReference type="NCBI Taxonomy" id="113569"/>
    <lineage>
        <taxon>Bacteria</taxon>
        <taxon>Bacillati</taxon>
        <taxon>Actinomycetota</taxon>
        <taxon>Actinomycetes</taxon>
        <taxon>Cryptosporangiales</taxon>
        <taxon>Cryptosporangiaceae</taxon>
        <taxon>Cryptosporangium</taxon>
    </lineage>
</organism>
<sequence length="246" mass="26165">MSASEAKLATIRKLLAQAEDAAASPAEAETFTAKAAELMARYGVDRAMLADGDETVDAIADRVIRLDPPYALDKIGLLSGIGQALGLHVVQRTGFGVRGKEISALLFGYSSDLERAEILFTSLLVQAARGLAAARVPTHENKAAYRRAWLAGFSTTVRLRLADAEQRARAEATEAASTSATGRPAELVLADRRHVVDQRFAEAFPRLRSAPRRVLSGSGHGDGIVAGHRADLGGAALPTRRRSLGR</sequence>
<dbReference type="Pfam" id="PF10979">
    <property type="entry name" value="DUF2786"/>
    <property type="match status" value="1"/>
</dbReference>
<accession>A0ABP6SXF6</accession>